<dbReference type="InterPro" id="IPR036942">
    <property type="entry name" value="Beta-barrel_TonB_sf"/>
</dbReference>
<dbReference type="Gene3D" id="2.170.130.10">
    <property type="entry name" value="TonB-dependent receptor, plug domain"/>
    <property type="match status" value="1"/>
</dbReference>
<evidence type="ECO:0000256" key="4">
    <source>
        <dbReference type="ARBA" id="ARBA00022452"/>
    </source>
</evidence>
<dbReference type="PANTHER" id="PTHR30069:SF29">
    <property type="entry name" value="HEMOGLOBIN AND HEMOGLOBIN-HAPTOGLOBIN-BINDING PROTEIN 1-RELATED"/>
    <property type="match status" value="1"/>
</dbReference>
<dbReference type="RefSeq" id="WP_182170040.1">
    <property type="nucleotide sequence ID" value="NZ_JACFXU010000013.1"/>
</dbReference>
<dbReference type="InterPro" id="IPR037066">
    <property type="entry name" value="Plug_dom_sf"/>
</dbReference>
<keyword evidence="4 11" id="KW-1134">Transmembrane beta strand</keyword>
<evidence type="ECO:0000256" key="12">
    <source>
        <dbReference type="RuleBase" id="RU003357"/>
    </source>
</evidence>
<feature type="chain" id="PRO_5031025735" evidence="13">
    <location>
        <begin position="19"/>
        <end position="627"/>
    </location>
</feature>
<evidence type="ECO:0000256" key="11">
    <source>
        <dbReference type="PROSITE-ProRule" id="PRU01360"/>
    </source>
</evidence>
<evidence type="ECO:0000256" key="3">
    <source>
        <dbReference type="ARBA" id="ARBA00022448"/>
    </source>
</evidence>
<dbReference type="CDD" id="cd01347">
    <property type="entry name" value="ligand_gated_channel"/>
    <property type="match status" value="1"/>
</dbReference>
<dbReference type="PROSITE" id="PS52016">
    <property type="entry name" value="TONB_DEPENDENT_REC_3"/>
    <property type="match status" value="1"/>
</dbReference>
<evidence type="ECO:0000256" key="10">
    <source>
        <dbReference type="ARBA" id="ARBA00023237"/>
    </source>
</evidence>
<keyword evidence="5 11" id="KW-0812">Transmembrane</keyword>
<evidence type="ECO:0000256" key="7">
    <source>
        <dbReference type="ARBA" id="ARBA00023077"/>
    </source>
</evidence>
<dbReference type="InterPro" id="IPR012910">
    <property type="entry name" value="Plug_dom"/>
</dbReference>
<dbReference type="Pfam" id="PF07715">
    <property type="entry name" value="Plug"/>
    <property type="match status" value="1"/>
</dbReference>
<name>A0A7W2YJH5_9GAMM</name>
<dbReference type="GO" id="GO:0015344">
    <property type="term" value="F:siderophore uptake transmembrane transporter activity"/>
    <property type="evidence" value="ECO:0007669"/>
    <property type="project" value="TreeGrafter"/>
</dbReference>
<keyword evidence="6 13" id="KW-0732">Signal</keyword>
<comment type="similarity">
    <text evidence="2">Belongs to the TonB-dependent receptor family. Hemoglobin/haptoglobin binding protein subfamily.</text>
</comment>
<accession>A0A7W2YJH5</accession>
<keyword evidence="7 12" id="KW-0798">TonB box</keyword>
<proteinExistence type="inferred from homology"/>
<feature type="signal peptide" evidence="13">
    <location>
        <begin position="1"/>
        <end position="18"/>
    </location>
</feature>
<dbReference type="Proteomes" id="UP000539350">
    <property type="component" value="Unassembled WGS sequence"/>
</dbReference>
<evidence type="ECO:0000256" key="9">
    <source>
        <dbReference type="ARBA" id="ARBA00023170"/>
    </source>
</evidence>
<dbReference type="EMBL" id="JACFXU010000013">
    <property type="protein sequence ID" value="MBA6412639.1"/>
    <property type="molecule type" value="Genomic_DNA"/>
</dbReference>
<dbReference type="PANTHER" id="PTHR30069">
    <property type="entry name" value="TONB-DEPENDENT OUTER MEMBRANE RECEPTOR"/>
    <property type="match status" value="1"/>
</dbReference>
<comment type="subcellular location">
    <subcellularLocation>
        <location evidence="1 11">Cell outer membrane</location>
        <topology evidence="1 11">Multi-pass membrane protein</topology>
    </subcellularLocation>
</comment>
<evidence type="ECO:0000313" key="16">
    <source>
        <dbReference type="EMBL" id="MBA6412639.1"/>
    </source>
</evidence>
<dbReference type="AlphaFoldDB" id="A0A7W2YJH5"/>
<evidence type="ECO:0000259" key="15">
    <source>
        <dbReference type="Pfam" id="PF07715"/>
    </source>
</evidence>
<evidence type="ECO:0000313" key="17">
    <source>
        <dbReference type="Proteomes" id="UP000539350"/>
    </source>
</evidence>
<evidence type="ECO:0000256" key="2">
    <source>
        <dbReference type="ARBA" id="ARBA00008143"/>
    </source>
</evidence>
<protein>
    <submittedName>
        <fullName evidence="16">TonB-dependent receptor</fullName>
    </submittedName>
</protein>
<keyword evidence="10 11" id="KW-0998">Cell outer membrane</keyword>
<comment type="caution">
    <text evidence="16">The sequence shown here is derived from an EMBL/GenBank/DDBJ whole genome shotgun (WGS) entry which is preliminary data.</text>
</comment>
<dbReference type="Pfam" id="PF00593">
    <property type="entry name" value="TonB_dep_Rec_b-barrel"/>
    <property type="match status" value="1"/>
</dbReference>
<feature type="domain" description="TonB-dependent receptor plug" evidence="15">
    <location>
        <begin position="50"/>
        <end position="156"/>
    </location>
</feature>
<reference evidence="16 17" key="1">
    <citation type="submission" date="2020-07" db="EMBL/GenBank/DDBJ databases">
        <title>Halieaceae bacterium, F7430, whole genome shotgun sequencing project.</title>
        <authorList>
            <person name="Jiang S."/>
            <person name="Liu Z.W."/>
            <person name="Du Z.J."/>
        </authorList>
    </citation>
    <scope>NUCLEOTIDE SEQUENCE [LARGE SCALE GENOMIC DNA]</scope>
    <source>
        <strain evidence="16 17">F7430</strain>
    </source>
</reference>
<organism evidence="16 17">
    <name type="scientific">Sediminihaliea albiluteola</name>
    <dbReference type="NCBI Taxonomy" id="2758564"/>
    <lineage>
        <taxon>Bacteria</taxon>
        <taxon>Pseudomonadati</taxon>
        <taxon>Pseudomonadota</taxon>
        <taxon>Gammaproteobacteria</taxon>
        <taxon>Cellvibrionales</taxon>
        <taxon>Halieaceae</taxon>
        <taxon>Sediminihaliea</taxon>
    </lineage>
</organism>
<evidence type="ECO:0000259" key="14">
    <source>
        <dbReference type="Pfam" id="PF00593"/>
    </source>
</evidence>
<keyword evidence="17" id="KW-1185">Reference proteome</keyword>
<evidence type="ECO:0000256" key="13">
    <source>
        <dbReference type="SAM" id="SignalP"/>
    </source>
</evidence>
<keyword evidence="9 16" id="KW-0675">Receptor</keyword>
<dbReference type="InterPro" id="IPR000531">
    <property type="entry name" value="Beta-barrel_TonB"/>
</dbReference>
<dbReference type="SUPFAM" id="SSF56935">
    <property type="entry name" value="Porins"/>
    <property type="match status" value="1"/>
</dbReference>
<dbReference type="GO" id="GO:0044718">
    <property type="term" value="P:siderophore transmembrane transport"/>
    <property type="evidence" value="ECO:0007669"/>
    <property type="project" value="TreeGrafter"/>
</dbReference>
<dbReference type="GO" id="GO:0009279">
    <property type="term" value="C:cell outer membrane"/>
    <property type="evidence" value="ECO:0007669"/>
    <property type="project" value="UniProtKB-SubCell"/>
</dbReference>
<dbReference type="Gene3D" id="2.40.170.20">
    <property type="entry name" value="TonB-dependent receptor, beta-barrel domain"/>
    <property type="match status" value="1"/>
</dbReference>
<keyword evidence="8 11" id="KW-0472">Membrane</keyword>
<dbReference type="InterPro" id="IPR039426">
    <property type="entry name" value="TonB-dep_rcpt-like"/>
</dbReference>
<evidence type="ECO:0000256" key="1">
    <source>
        <dbReference type="ARBA" id="ARBA00004571"/>
    </source>
</evidence>
<gene>
    <name evidence="16" type="ORF">H2508_05885</name>
</gene>
<evidence type="ECO:0000256" key="6">
    <source>
        <dbReference type="ARBA" id="ARBA00022729"/>
    </source>
</evidence>
<sequence length="627" mass="69084">MKYLVPLTALALAPATHAALEAAQSTDTANRSEYSMEETVVTSSRVPMPLRQIGTSVSVITEQEIENKGFNSLFEILRSQAGIAVSNTGGMGKASALRIRGEEGFRTRVYLDGIDISDTTGTQSSPNFEQILSAGIQRVEVLRGPQGLMYGADAGGIVNISTRPAEPGLKGQVSAQGGRFGTSQLAADVSGGNEQVDFAVSATEYETDGFNTRSTDTKLRDDDGYNNRTLHGRLGFNASEKLRFELVARSTDSDSEYDGCMTSDTFAPTDRCTSDYQQDAWLASVNYQEGQFGHRVSYSGNNTERQDYSEKIASFGADGSLEKWAYLGNFVSGDKLRLIYGAEKLTESIDDGSFDHERDQQGYFVEYQGGFADQLFFTAGARYDDNDDFGSYTTYRLSAAYLINLDHGELKFKSAYGTGFRAPSLYEIAYNTGPFAYAPAAEVSLDAEESAGFDLGVVWLSKNGLYLEANYFDQKIEDEIYYDLATYSGYLQDGDKSKSRGLELISEVPLTESLELAANYTYNDTEDAEGSTRVRRPRHLGNLSFNWRALSDDLMLGLHLRVARDTVDINGAKLDNYEVFDLNASYQLLPSLQVFGRIENLLDEGYQEVPTYNTSARALYAGVRYSF</sequence>
<evidence type="ECO:0000256" key="5">
    <source>
        <dbReference type="ARBA" id="ARBA00022692"/>
    </source>
</evidence>
<feature type="domain" description="TonB-dependent receptor-like beta-barrel" evidence="14">
    <location>
        <begin position="190"/>
        <end position="601"/>
    </location>
</feature>
<evidence type="ECO:0000256" key="8">
    <source>
        <dbReference type="ARBA" id="ARBA00023136"/>
    </source>
</evidence>
<keyword evidence="3 11" id="KW-0813">Transport</keyword>